<dbReference type="RefSeq" id="WP_115830340.1">
    <property type="nucleotide sequence ID" value="NZ_QNUL01000005.1"/>
</dbReference>
<keyword evidence="3" id="KW-1185">Reference proteome</keyword>
<dbReference type="EMBL" id="QNUL01000005">
    <property type="protein sequence ID" value="REA62338.1"/>
    <property type="molecule type" value="Genomic_DNA"/>
</dbReference>
<feature type="chain" id="PRO_5017603004" description="DUF3575 domain-containing protein" evidence="1">
    <location>
        <begin position="21"/>
        <end position="230"/>
    </location>
</feature>
<evidence type="ECO:0000313" key="3">
    <source>
        <dbReference type="Proteomes" id="UP000256373"/>
    </source>
</evidence>
<evidence type="ECO:0000313" key="2">
    <source>
        <dbReference type="EMBL" id="REA62338.1"/>
    </source>
</evidence>
<protein>
    <recommendedName>
        <fullName evidence="4">DUF3575 domain-containing protein</fullName>
    </recommendedName>
</protein>
<accession>A0A3D8YDR9</accession>
<evidence type="ECO:0008006" key="4">
    <source>
        <dbReference type="Google" id="ProtNLM"/>
    </source>
</evidence>
<name>A0A3D8YDR9_9BACT</name>
<reference evidence="2 3" key="1">
    <citation type="submission" date="2018-07" db="EMBL/GenBank/DDBJ databases">
        <title>Dyadobacter roseus sp. nov., isolated from rose rhizosphere soil.</title>
        <authorList>
            <person name="Chen L."/>
        </authorList>
    </citation>
    <scope>NUCLEOTIDE SEQUENCE [LARGE SCALE GENOMIC DNA]</scope>
    <source>
        <strain evidence="2 3">RS19</strain>
    </source>
</reference>
<organism evidence="2 3">
    <name type="scientific">Dyadobacter luteus</name>
    <dbReference type="NCBI Taxonomy" id="2259619"/>
    <lineage>
        <taxon>Bacteria</taxon>
        <taxon>Pseudomonadati</taxon>
        <taxon>Bacteroidota</taxon>
        <taxon>Cytophagia</taxon>
        <taxon>Cytophagales</taxon>
        <taxon>Spirosomataceae</taxon>
        <taxon>Dyadobacter</taxon>
    </lineage>
</organism>
<dbReference type="OrthoDB" id="939956at2"/>
<feature type="signal peptide" evidence="1">
    <location>
        <begin position="1"/>
        <end position="20"/>
    </location>
</feature>
<dbReference type="AlphaFoldDB" id="A0A3D8YDR9"/>
<sequence>MRLSIIVVLLGLLVHQSSVAQIDPEQSRKHVILKWSPLSLYDFDNTFQLGVEVPLPDSRFTIQQDIGYGQGNFNVWYMGRNSNRPDKSTIKARTQFRFYFLERPRFRAYVAGEYLYKRVVNRKQDWIGRDCAVSGGCSFFENMYVRQGRFVNALHAKAGWHFYFSNRISLDVFTGFGLRRIEMRMITPGVQNINLDRAWWLGNSAFNNPEVIPSLAVGFHLGVALGKFDK</sequence>
<comment type="caution">
    <text evidence="2">The sequence shown here is derived from an EMBL/GenBank/DDBJ whole genome shotgun (WGS) entry which is preliminary data.</text>
</comment>
<gene>
    <name evidence="2" type="ORF">DSL64_08715</name>
</gene>
<evidence type="ECO:0000256" key="1">
    <source>
        <dbReference type="SAM" id="SignalP"/>
    </source>
</evidence>
<keyword evidence="1" id="KW-0732">Signal</keyword>
<proteinExistence type="predicted"/>
<dbReference type="Proteomes" id="UP000256373">
    <property type="component" value="Unassembled WGS sequence"/>
</dbReference>